<evidence type="ECO:0000256" key="1">
    <source>
        <dbReference type="SAM" id="Phobius"/>
    </source>
</evidence>
<dbReference type="KEGG" id="parb:CJU94_38715"/>
<accession>A0A248VYE9</accession>
<dbReference type="Proteomes" id="UP000215158">
    <property type="component" value="Plasmid pBN2"/>
</dbReference>
<keyword evidence="1" id="KW-0812">Transmembrane</keyword>
<geneLocation type="plasmid" evidence="2 3">
    <name>pBN2</name>
</geneLocation>
<keyword evidence="3" id="KW-1185">Reference proteome</keyword>
<keyword evidence="2" id="KW-0614">Plasmid</keyword>
<evidence type="ECO:0000313" key="2">
    <source>
        <dbReference type="EMBL" id="ASW04061.1"/>
    </source>
</evidence>
<gene>
    <name evidence="2" type="ORF">CJU94_38715</name>
</gene>
<keyword evidence="1" id="KW-0472">Membrane</keyword>
<feature type="transmembrane region" description="Helical" evidence="1">
    <location>
        <begin position="12"/>
        <end position="32"/>
    </location>
</feature>
<organism evidence="2 3">
    <name type="scientific">Paraburkholderia aromaticivorans</name>
    <dbReference type="NCBI Taxonomy" id="2026199"/>
    <lineage>
        <taxon>Bacteria</taxon>
        <taxon>Pseudomonadati</taxon>
        <taxon>Pseudomonadota</taxon>
        <taxon>Betaproteobacteria</taxon>
        <taxon>Burkholderiales</taxon>
        <taxon>Burkholderiaceae</taxon>
        <taxon>Paraburkholderia</taxon>
    </lineage>
</organism>
<sequence>MIKSLALYNRQRWLSLGLAIIIAVSIPIVMRLEPKCSPQLPIAGAVAFVLCIRAARGYTLRARKK</sequence>
<name>A0A248VYE9_9BURK</name>
<proteinExistence type="predicted"/>
<dbReference type="EMBL" id="CP022992">
    <property type="protein sequence ID" value="ASW04061.1"/>
    <property type="molecule type" value="Genomic_DNA"/>
</dbReference>
<dbReference type="AlphaFoldDB" id="A0A248VYE9"/>
<protein>
    <submittedName>
        <fullName evidence="2">Uncharacterized protein</fullName>
    </submittedName>
</protein>
<reference evidence="2 3" key="1">
    <citation type="submission" date="2017-08" db="EMBL/GenBank/DDBJ databases">
        <title>Identification and genetic characteristics of simultaneous BTEX- and naphthalene-degrading Paraburkholderia sp. BN5 isolated from petroleum-contaminated soil.</title>
        <authorList>
            <person name="Lee Y."/>
            <person name="Jeon C.O."/>
        </authorList>
    </citation>
    <scope>NUCLEOTIDE SEQUENCE [LARGE SCALE GENOMIC DNA]</scope>
    <source>
        <strain evidence="2 3">BN5</strain>
        <plasmid evidence="2 3">pBN2</plasmid>
    </source>
</reference>
<feature type="transmembrane region" description="Helical" evidence="1">
    <location>
        <begin position="38"/>
        <end position="55"/>
    </location>
</feature>
<evidence type="ECO:0000313" key="3">
    <source>
        <dbReference type="Proteomes" id="UP000215158"/>
    </source>
</evidence>
<keyword evidence="1" id="KW-1133">Transmembrane helix</keyword>